<dbReference type="EMBL" id="BAET01000030">
    <property type="protein sequence ID" value="GAB56507.1"/>
    <property type="molecule type" value="Genomic_DNA"/>
</dbReference>
<evidence type="ECO:0000256" key="1">
    <source>
        <dbReference type="SAM" id="MobiDB-lite"/>
    </source>
</evidence>
<evidence type="ECO:0000313" key="3">
    <source>
        <dbReference type="EMBL" id="GAB56507.1"/>
    </source>
</evidence>
<comment type="caution">
    <text evidence="3">The sequence shown here is derived from an EMBL/GenBank/DDBJ whole genome shotgun (WGS) entry which is preliminary data.</text>
</comment>
<reference evidence="3 4" key="2">
    <citation type="journal article" date="2017" name="Antonie Van Leeuwenhoek">
        <title>Rhizobium rhizosphaerae sp. nov., a novel species isolated from rice rhizosphere.</title>
        <authorList>
            <person name="Zhao J.J."/>
            <person name="Zhang J."/>
            <person name="Zhang R.J."/>
            <person name="Zhang C.W."/>
            <person name="Yin H.Q."/>
            <person name="Zhang X.X."/>
        </authorList>
    </citation>
    <scope>NUCLEOTIDE SEQUENCE [LARGE SCALE GENOMIC DNA]</scope>
    <source>
        <strain evidence="3 4">ACAM 611</strain>
    </source>
</reference>
<evidence type="ECO:0000313" key="4">
    <source>
        <dbReference type="Proteomes" id="UP000053586"/>
    </source>
</evidence>
<dbReference type="GO" id="GO:0005524">
    <property type="term" value="F:ATP binding"/>
    <property type="evidence" value="ECO:0007669"/>
    <property type="project" value="InterPro"/>
</dbReference>
<dbReference type="PANTHER" id="PTHR30050:SF4">
    <property type="entry name" value="ATP-BINDING PROTEIN RV3427C IN INSERTION SEQUENCE-RELATED"/>
    <property type="match status" value="1"/>
</dbReference>
<dbReference type="InterPro" id="IPR002611">
    <property type="entry name" value="IstB_ATP-bd"/>
</dbReference>
<sequence length="297" mass="34428">MKTLEQRVAEMKGVMGLDRKAAKSNAHIPKFDYEKNRREYELLANADLRKMQQESKIKRIQQLHGKSELNPKWTFENLQEDAQDVIEAVSIAKAFIAAHKDPKWRKSRAHMMIFYGDYGRGKSHIAGAIAQELINKFETSVLYRQLQTLLDMRLYSYDYQSQDNASYRYREVNQQLLDVDLLILDEVCVNETVLKKNAQSWLGNLLRQRKAANKNCILITNHNLTELEDAIGRYCFESMREYETYQVHFQGPSRRSTLTQQIISSTQPDVQTQPSPGGPSSPKSSGYQPNQITYKKR</sequence>
<dbReference type="Pfam" id="PF01695">
    <property type="entry name" value="IstB_IS21"/>
    <property type="match status" value="1"/>
</dbReference>
<dbReference type="SUPFAM" id="SSF52540">
    <property type="entry name" value="P-loop containing nucleoside triphosphate hydrolases"/>
    <property type="match status" value="1"/>
</dbReference>
<dbReference type="InterPro" id="IPR027417">
    <property type="entry name" value="P-loop_NTPase"/>
</dbReference>
<dbReference type="Gene3D" id="3.40.50.300">
    <property type="entry name" value="P-loop containing nucleotide triphosphate hydrolases"/>
    <property type="match status" value="1"/>
</dbReference>
<dbReference type="OrthoDB" id="6380502at2"/>
<protein>
    <submittedName>
        <fullName evidence="3">DNA replication protein DnaC</fullName>
    </submittedName>
</protein>
<feature type="domain" description="IstB-like ATP-binding" evidence="2">
    <location>
        <begin position="108"/>
        <end position="229"/>
    </location>
</feature>
<dbReference type="eggNOG" id="COG1484">
    <property type="taxonomic scope" value="Bacteria"/>
</dbReference>
<accession>H5TDY0</accession>
<feature type="compositionally biased region" description="Polar residues" evidence="1">
    <location>
        <begin position="262"/>
        <end position="273"/>
    </location>
</feature>
<proteinExistence type="predicted"/>
<feature type="region of interest" description="Disordered" evidence="1">
    <location>
        <begin position="262"/>
        <end position="297"/>
    </location>
</feature>
<name>H5TDY0_9ALTE</name>
<feature type="compositionally biased region" description="Polar residues" evidence="1">
    <location>
        <begin position="287"/>
        <end position="297"/>
    </location>
</feature>
<dbReference type="RefSeq" id="WP_006006719.1">
    <property type="nucleotide sequence ID" value="NZ_BAET01000030.1"/>
</dbReference>
<reference evidence="3 4" key="1">
    <citation type="journal article" date="2012" name="J. Bacteriol.">
        <title>Genome sequence of proteorhodopsin-containing sea ice bacterium Glaciecola punicea ACAM 611T.</title>
        <authorList>
            <person name="Qin Q.-L."/>
            <person name="Xie B.-B."/>
            <person name="Shu Y.-L."/>
            <person name="Rong J.-C."/>
            <person name="Zhao D.-L."/>
            <person name="Zhang X.-Y."/>
            <person name="Chen X.-L."/>
            <person name="Zhou B.-C."/>
            <person name="Zhanga Y.-Z."/>
        </authorList>
    </citation>
    <scope>NUCLEOTIDE SEQUENCE [LARGE SCALE GENOMIC DNA]</scope>
    <source>
        <strain evidence="3 4">ACAM 611</strain>
    </source>
</reference>
<keyword evidence="4" id="KW-1185">Reference proteome</keyword>
<feature type="compositionally biased region" description="Low complexity" evidence="1">
    <location>
        <begin position="274"/>
        <end position="286"/>
    </location>
</feature>
<dbReference type="GO" id="GO:0006260">
    <property type="term" value="P:DNA replication"/>
    <property type="evidence" value="ECO:0007669"/>
    <property type="project" value="TreeGrafter"/>
</dbReference>
<dbReference type="AlphaFoldDB" id="H5TDY0"/>
<dbReference type="STRING" id="56804.BAE46_08720"/>
<gene>
    <name evidence="3" type="primary">dnaC</name>
    <name evidence="3" type="ORF">GPUN_2392</name>
</gene>
<dbReference type="Proteomes" id="UP000053586">
    <property type="component" value="Unassembled WGS sequence"/>
</dbReference>
<organism evidence="3 4">
    <name type="scientific">Glaciecola punicea ACAM 611</name>
    <dbReference type="NCBI Taxonomy" id="1121923"/>
    <lineage>
        <taxon>Bacteria</taxon>
        <taxon>Pseudomonadati</taxon>
        <taxon>Pseudomonadota</taxon>
        <taxon>Gammaproteobacteria</taxon>
        <taxon>Alteromonadales</taxon>
        <taxon>Alteromonadaceae</taxon>
        <taxon>Glaciecola</taxon>
    </lineage>
</organism>
<dbReference type="PANTHER" id="PTHR30050">
    <property type="entry name" value="CHROMOSOMAL REPLICATION INITIATOR PROTEIN DNAA"/>
    <property type="match status" value="1"/>
</dbReference>
<evidence type="ECO:0000259" key="2">
    <source>
        <dbReference type="Pfam" id="PF01695"/>
    </source>
</evidence>